<evidence type="ECO:0000313" key="1">
    <source>
        <dbReference type="EMBL" id="KAI5680377.1"/>
    </source>
</evidence>
<reference evidence="2" key="1">
    <citation type="journal article" date="2023" name="Nat. Plants">
        <title>Single-cell RNA sequencing provides a high-resolution roadmap for understanding the multicellular compartmentation of specialized metabolism.</title>
        <authorList>
            <person name="Sun S."/>
            <person name="Shen X."/>
            <person name="Li Y."/>
            <person name="Li Y."/>
            <person name="Wang S."/>
            <person name="Li R."/>
            <person name="Zhang H."/>
            <person name="Shen G."/>
            <person name="Guo B."/>
            <person name="Wei J."/>
            <person name="Xu J."/>
            <person name="St-Pierre B."/>
            <person name="Chen S."/>
            <person name="Sun C."/>
        </authorList>
    </citation>
    <scope>NUCLEOTIDE SEQUENCE [LARGE SCALE GENOMIC DNA]</scope>
</reference>
<accession>A0ACC0C5Z5</accession>
<dbReference type="Proteomes" id="UP001060085">
    <property type="component" value="Linkage Group LG01"/>
</dbReference>
<organism evidence="1 2">
    <name type="scientific">Catharanthus roseus</name>
    <name type="common">Madagascar periwinkle</name>
    <name type="synonym">Vinca rosea</name>
    <dbReference type="NCBI Taxonomy" id="4058"/>
    <lineage>
        <taxon>Eukaryota</taxon>
        <taxon>Viridiplantae</taxon>
        <taxon>Streptophyta</taxon>
        <taxon>Embryophyta</taxon>
        <taxon>Tracheophyta</taxon>
        <taxon>Spermatophyta</taxon>
        <taxon>Magnoliopsida</taxon>
        <taxon>eudicotyledons</taxon>
        <taxon>Gunneridae</taxon>
        <taxon>Pentapetalae</taxon>
        <taxon>asterids</taxon>
        <taxon>lamiids</taxon>
        <taxon>Gentianales</taxon>
        <taxon>Apocynaceae</taxon>
        <taxon>Rauvolfioideae</taxon>
        <taxon>Vinceae</taxon>
        <taxon>Catharanthinae</taxon>
        <taxon>Catharanthus</taxon>
    </lineage>
</organism>
<protein>
    <submittedName>
        <fullName evidence="1">Uncharacterized protein</fullName>
    </submittedName>
</protein>
<gene>
    <name evidence="1" type="ORF">M9H77_01604</name>
</gene>
<keyword evidence="2" id="KW-1185">Reference proteome</keyword>
<name>A0ACC0C5Z5_CATRO</name>
<sequence>MAEGQKPRKHSEESVKLFVGQVPKHMTEAQLTAMFKEFAIVDEVNIIKDKTTRASRGCCFVICPSRQEADKAVNACHNKKTLPGASSPLQVKYADGELERLEHKLFVGMLPKNVSEAEVSTLFSQYGTIKDLQILRGSQQTSKGCAFLKYETKEQALAAIEALNGKYKMEGSTVPLVVKWADTEKERQARRAQKALSQASNSPNADSRQHPSLFGALPMGYMPPYNGYGYQTPGTYGLMQYRLPPVQNQHAFHNMMPSVNQGNALRGVSPELSPAMGLRNYAMSPGSFVGSTYPPVPGVQYPIAYPGGIMSNRPLSGSPSSAISATANSPSAASSSVSSSSGSQVEGPPGSNLFIYHIPQEFGDQELANAFQPFGRVLSAKVFVDKATGISKCFGFVSYDSPAAAQTAINMMNGCQLGGKKLKVQLKRDNKQSKPY</sequence>
<proteinExistence type="predicted"/>
<evidence type="ECO:0000313" key="2">
    <source>
        <dbReference type="Proteomes" id="UP001060085"/>
    </source>
</evidence>
<comment type="caution">
    <text evidence="1">The sequence shown here is derived from an EMBL/GenBank/DDBJ whole genome shotgun (WGS) entry which is preliminary data.</text>
</comment>
<dbReference type="EMBL" id="CM044701">
    <property type="protein sequence ID" value="KAI5680377.1"/>
    <property type="molecule type" value="Genomic_DNA"/>
</dbReference>